<dbReference type="KEGG" id="amaq:GO499_07820"/>
<evidence type="ECO:0000313" key="9">
    <source>
        <dbReference type="Proteomes" id="UP000464495"/>
    </source>
</evidence>
<dbReference type="InterPro" id="IPR011611">
    <property type="entry name" value="PfkB_dom"/>
</dbReference>
<evidence type="ECO:0000256" key="4">
    <source>
        <dbReference type="ARBA" id="ARBA00022777"/>
    </source>
</evidence>
<dbReference type="PANTHER" id="PTHR43085">
    <property type="entry name" value="HEXOKINASE FAMILY MEMBER"/>
    <property type="match status" value="1"/>
</dbReference>
<keyword evidence="9" id="KW-1185">Reference proteome</keyword>
<evidence type="ECO:0000256" key="3">
    <source>
        <dbReference type="ARBA" id="ARBA00022741"/>
    </source>
</evidence>
<feature type="region of interest" description="Disordered" evidence="6">
    <location>
        <begin position="1"/>
        <end position="25"/>
    </location>
</feature>
<feature type="domain" description="Carbohydrate kinase PfkB" evidence="7">
    <location>
        <begin position="36"/>
        <end position="330"/>
    </location>
</feature>
<dbReference type="InterPro" id="IPR029056">
    <property type="entry name" value="Ribokinase-like"/>
</dbReference>
<keyword evidence="3" id="KW-0547">Nucleotide-binding</keyword>
<dbReference type="PANTHER" id="PTHR43085:SF1">
    <property type="entry name" value="PSEUDOURIDINE KINASE-RELATED"/>
    <property type="match status" value="1"/>
</dbReference>
<evidence type="ECO:0000259" key="7">
    <source>
        <dbReference type="Pfam" id="PF00294"/>
    </source>
</evidence>
<dbReference type="GO" id="GO:0005524">
    <property type="term" value="F:ATP binding"/>
    <property type="evidence" value="ECO:0007669"/>
    <property type="project" value="UniProtKB-KW"/>
</dbReference>
<dbReference type="AlphaFoldDB" id="A0A6P1T1E9"/>
<dbReference type="Gene3D" id="3.40.1190.20">
    <property type="match status" value="1"/>
</dbReference>
<accession>A0A6P1T1E9</accession>
<evidence type="ECO:0000256" key="2">
    <source>
        <dbReference type="ARBA" id="ARBA00022679"/>
    </source>
</evidence>
<dbReference type="InterPro" id="IPR050306">
    <property type="entry name" value="PfkB_Carbo_kinase"/>
</dbReference>
<dbReference type="Pfam" id="PF00294">
    <property type="entry name" value="PfkB"/>
    <property type="match status" value="1"/>
</dbReference>
<evidence type="ECO:0000313" key="8">
    <source>
        <dbReference type="EMBL" id="QHQ35109.1"/>
    </source>
</evidence>
<sequence>MGGGSAPPRHQRAHLRATAMPTPNPLSPDDFGPTLCIGEILVEIVANTAGSGFLEPQPLTGPYPSGAPAIFIDQCGRFGGSAAMIGSVGKDDFGRVNTDRLQRDGVDTSAIHVDPALPTGTAFVRYRDDGDRDFVYNMWTSAAGALDWTAEVEAVVARAGHLHIMGTLLVQQRIWQVIERAAGIIKSRGGSVSLDPNLRKELGADADTASRFAAVVSMADLLLPSGPELFVAAGTDASAGENAALASLFAGGAREIVLKRGAAGSTCFTAEGTRIDAPAFAVTELDPTGAGDCFGGAYVAARRLGFDMAQALTYGNAAGARNVTFRGPMEGAGTRAELDAFIAGKGRVA</sequence>
<name>A0A6P1T1E9_9RHOB</name>
<keyword evidence="4 8" id="KW-0418">Kinase</keyword>
<reference evidence="8 9" key="1">
    <citation type="submission" date="2019-12" db="EMBL/GenBank/DDBJ databases">
        <title>Complete genome sequence of Algicella marina strain 9Alg 56(T) isolated from the red alga Tichocarpus crinitus.</title>
        <authorList>
            <person name="Kim S.-G."/>
            <person name="Nedashkovskaya O.I."/>
        </authorList>
    </citation>
    <scope>NUCLEOTIDE SEQUENCE [LARGE SCALE GENOMIC DNA]</scope>
    <source>
        <strain evidence="8 9">9Alg 56</strain>
    </source>
</reference>
<dbReference type="PROSITE" id="PS00584">
    <property type="entry name" value="PFKB_KINASES_2"/>
    <property type="match status" value="1"/>
</dbReference>
<keyword evidence="2" id="KW-0808">Transferase</keyword>
<comment type="similarity">
    <text evidence="1">Belongs to the carbohydrate kinase PfkB family.</text>
</comment>
<organism evidence="8 9">
    <name type="scientific">Algicella marina</name>
    <dbReference type="NCBI Taxonomy" id="2683284"/>
    <lineage>
        <taxon>Bacteria</taxon>
        <taxon>Pseudomonadati</taxon>
        <taxon>Pseudomonadota</taxon>
        <taxon>Alphaproteobacteria</taxon>
        <taxon>Rhodobacterales</taxon>
        <taxon>Paracoccaceae</taxon>
        <taxon>Algicella</taxon>
    </lineage>
</organism>
<evidence type="ECO:0000256" key="5">
    <source>
        <dbReference type="ARBA" id="ARBA00022840"/>
    </source>
</evidence>
<dbReference type="InterPro" id="IPR002173">
    <property type="entry name" value="Carboh/pur_kinase_PfkB_CS"/>
</dbReference>
<proteinExistence type="inferred from homology"/>
<evidence type="ECO:0000256" key="6">
    <source>
        <dbReference type="SAM" id="MobiDB-lite"/>
    </source>
</evidence>
<dbReference type="CDD" id="cd01166">
    <property type="entry name" value="KdgK"/>
    <property type="match status" value="1"/>
</dbReference>
<dbReference type="GO" id="GO:0016301">
    <property type="term" value="F:kinase activity"/>
    <property type="evidence" value="ECO:0007669"/>
    <property type="project" value="UniProtKB-KW"/>
</dbReference>
<gene>
    <name evidence="8" type="ORF">GO499_07820</name>
</gene>
<dbReference type="EMBL" id="CP046620">
    <property type="protein sequence ID" value="QHQ35109.1"/>
    <property type="molecule type" value="Genomic_DNA"/>
</dbReference>
<keyword evidence="5" id="KW-0067">ATP-binding</keyword>
<evidence type="ECO:0000256" key="1">
    <source>
        <dbReference type="ARBA" id="ARBA00010688"/>
    </source>
</evidence>
<dbReference type="Proteomes" id="UP000464495">
    <property type="component" value="Chromosome"/>
</dbReference>
<protein>
    <submittedName>
        <fullName evidence="8">Sugar kinase</fullName>
    </submittedName>
</protein>
<dbReference type="SUPFAM" id="SSF53613">
    <property type="entry name" value="Ribokinase-like"/>
    <property type="match status" value="1"/>
</dbReference>